<dbReference type="AlphaFoldDB" id="A0A075HVP6"/>
<accession>A0A075HVP6</accession>
<dbReference type="EMBL" id="KF901147">
    <property type="protein sequence ID" value="AIF19789.1"/>
    <property type="molecule type" value="Genomic_DNA"/>
</dbReference>
<name>A0A075HVP6_9EURY</name>
<evidence type="ECO:0000313" key="1">
    <source>
        <dbReference type="EMBL" id="AIF19789.1"/>
    </source>
</evidence>
<reference evidence="1" key="1">
    <citation type="journal article" date="2014" name="Genome Biol. Evol.">
        <title>Pangenome evidence for extensive interdomain horizontal transfer affecting lineage core and shell genes in uncultured planktonic thaumarchaeota and euryarchaeota.</title>
        <authorList>
            <person name="Deschamps P."/>
            <person name="Zivanovic Y."/>
            <person name="Moreira D."/>
            <person name="Rodriguez-Valera F."/>
            <person name="Lopez-Garcia P."/>
        </authorList>
    </citation>
    <scope>NUCLEOTIDE SEQUENCE</scope>
</reference>
<organism evidence="1">
    <name type="scientific">uncultured marine group II/III euryarchaeote KM3_87_G01</name>
    <dbReference type="NCBI Taxonomy" id="1456533"/>
    <lineage>
        <taxon>Archaea</taxon>
        <taxon>Methanobacteriati</taxon>
        <taxon>Methanobacteriota</taxon>
        <taxon>environmental samples</taxon>
    </lineage>
</organism>
<proteinExistence type="predicted"/>
<protein>
    <submittedName>
        <fullName evidence="1">Uncharacterized protein</fullName>
    </submittedName>
</protein>
<sequence length="162" mass="19029">MIDSEDLKIRSIWHIMGQVEVWDTLPTFEMWPEKTFFGLDKNAAHCFTLPKQMTDKIIRFYGLREGKLQVPITFLIEGRRYPAIVRWARMDRRNPIKLKKEDLPKRDVVQFGWKSSEITVSAIRIALQDAFEQVSEGKKNTSQSAIFVHTKDDEFCIYTSEN</sequence>